<reference evidence="1" key="1">
    <citation type="journal article" date="2022" name="Int. J. Mol. Sci.">
        <title>Draft Genome of Tanacetum Coccineum: Genomic Comparison of Closely Related Tanacetum-Family Plants.</title>
        <authorList>
            <person name="Yamashiro T."/>
            <person name="Shiraishi A."/>
            <person name="Nakayama K."/>
            <person name="Satake H."/>
        </authorList>
    </citation>
    <scope>NUCLEOTIDE SEQUENCE</scope>
</reference>
<organism evidence="1 2">
    <name type="scientific">Tanacetum coccineum</name>
    <dbReference type="NCBI Taxonomy" id="301880"/>
    <lineage>
        <taxon>Eukaryota</taxon>
        <taxon>Viridiplantae</taxon>
        <taxon>Streptophyta</taxon>
        <taxon>Embryophyta</taxon>
        <taxon>Tracheophyta</taxon>
        <taxon>Spermatophyta</taxon>
        <taxon>Magnoliopsida</taxon>
        <taxon>eudicotyledons</taxon>
        <taxon>Gunneridae</taxon>
        <taxon>Pentapetalae</taxon>
        <taxon>asterids</taxon>
        <taxon>campanulids</taxon>
        <taxon>Asterales</taxon>
        <taxon>Asteraceae</taxon>
        <taxon>Asteroideae</taxon>
        <taxon>Anthemideae</taxon>
        <taxon>Anthemidinae</taxon>
        <taxon>Tanacetum</taxon>
    </lineage>
</organism>
<sequence>MHIVRGDGVTGIKRCRRNLYGDGIRNLATASRRGRLKEDLESSTWRRYTKIDINYASGGNLGRLSAKEAWETIEDCVQYDKQWKNLTSTIFDQTITNLKARLVENEMVRVMIPKCMSWLDAFDEPIGDMEDKEDNPSPQSASRVLLSIELYTPPVTYPKEVDETIGIPIEVEPLDQTKLEDLGLNTFNHDIPLSSRGIPSVDEPEP</sequence>
<proteinExistence type="predicted"/>
<accession>A0ABQ5FLL3</accession>
<keyword evidence="2" id="KW-1185">Reference proteome</keyword>
<evidence type="ECO:0000313" key="2">
    <source>
        <dbReference type="Proteomes" id="UP001151760"/>
    </source>
</evidence>
<evidence type="ECO:0000313" key="1">
    <source>
        <dbReference type="EMBL" id="GJT64217.1"/>
    </source>
</evidence>
<gene>
    <name evidence="1" type="ORF">Tco_1015697</name>
</gene>
<reference evidence="1" key="2">
    <citation type="submission" date="2022-01" db="EMBL/GenBank/DDBJ databases">
        <authorList>
            <person name="Yamashiro T."/>
            <person name="Shiraishi A."/>
            <person name="Satake H."/>
            <person name="Nakayama K."/>
        </authorList>
    </citation>
    <scope>NUCLEOTIDE SEQUENCE</scope>
</reference>
<dbReference type="EMBL" id="BQNB010017525">
    <property type="protein sequence ID" value="GJT64217.1"/>
    <property type="molecule type" value="Genomic_DNA"/>
</dbReference>
<evidence type="ECO:0008006" key="3">
    <source>
        <dbReference type="Google" id="ProtNLM"/>
    </source>
</evidence>
<protein>
    <recommendedName>
        <fullName evidence="3">MAK10-like protein</fullName>
    </recommendedName>
</protein>
<comment type="caution">
    <text evidence="1">The sequence shown here is derived from an EMBL/GenBank/DDBJ whole genome shotgun (WGS) entry which is preliminary data.</text>
</comment>
<dbReference type="Proteomes" id="UP001151760">
    <property type="component" value="Unassembled WGS sequence"/>
</dbReference>
<name>A0ABQ5FLL3_9ASTR</name>